<dbReference type="Pfam" id="PF18979">
    <property type="entry name" value="DUF5715"/>
    <property type="match status" value="1"/>
</dbReference>
<gene>
    <name evidence="1" type="ORF">SAMN05421738_11653</name>
</gene>
<protein>
    <submittedName>
        <fullName evidence="1">Uncharacterized protein</fullName>
    </submittedName>
</protein>
<dbReference type="Gene3D" id="3.30.1380.10">
    <property type="match status" value="1"/>
</dbReference>
<reference evidence="2" key="1">
    <citation type="submission" date="2016-10" db="EMBL/GenBank/DDBJ databases">
        <authorList>
            <person name="Varghese N."/>
            <person name="Submissions S."/>
        </authorList>
    </citation>
    <scope>NUCLEOTIDE SEQUENCE [LARGE SCALE GENOMIC DNA]</scope>
    <source>
        <strain evidence="2">XJ109</strain>
    </source>
</reference>
<keyword evidence="2" id="KW-1185">Reference proteome</keyword>
<dbReference type="InterPro" id="IPR009045">
    <property type="entry name" value="Zn_M74/Hedgehog-like"/>
</dbReference>
<proteinExistence type="predicted"/>
<evidence type="ECO:0000313" key="1">
    <source>
        <dbReference type="EMBL" id="SFN60499.1"/>
    </source>
</evidence>
<sequence>MRNLLIILLFCNSLHGFAQKRAVIEPSKEYIQHLNSAKSHNLELIKNDKHLNKYINQGKLVKIKQRGYGWRIGDLSHSHSYLVPKGRDVMRSIANDFVKETGQNFFVVTSLTRTLSDQNRLRGVNSNASSNDSSHNYGAAFDISYVRFNQKIRTDSKLEKMLENVLKAYVRSGKIYYVKESKIKCFHIIVRNY</sequence>
<dbReference type="OrthoDB" id="669427at2"/>
<organism evidence="1 2">
    <name type="scientific">Algoriella xinjiangensis</name>
    <dbReference type="NCBI Taxonomy" id="684065"/>
    <lineage>
        <taxon>Bacteria</taxon>
        <taxon>Pseudomonadati</taxon>
        <taxon>Bacteroidota</taxon>
        <taxon>Flavobacteriia</taxon>
        <taxon>Flavobacteriales</taxon>
        <taxon>Weeksellaceae</taxon>
        <taxon>Algoriella</taxon>
    </lineage>
</organism>
<dbReference type="STRING" id="684065.SAMN05421738_11653"/>
<dbReference type="AlphaFoldDB" id="A0A1I5AE71"/>
<dbReference type="RefSeq" id="WP_092909829.1">
    <property type="nucleotide sequence ID" value="NZ_FOUZ01000016.1"/>
</dbReference>
<dbReference type="SUPFAM" id="SSF55166">
    <property type="entry name" value="Hedgehog/DD-peptidase"/>
    <property type="match status" value="1"/>
</dbReference>
<dbReference type="InterPro" id="IPR043769">
    <property type="entry name" value="DUF5715"/>
</dbReference>
<evidence type="ECO:0000313" key="2">
    <source>
        <dbReference type="Proteomes" id="UP000199149"/>
    </source>
</evidence>
<dbReference type="Proteomes" id="UP000199149">
    <property type="component" value="Unassembled WGS sequence"/>
</dbReference>
<accession>A0A1I5AE71</accession>
<name>A0A1I5AE71_9FLAO</name>
<dbReference type="EMBL" id="FOUZ01000016">
    <property type="protein sequence ID" value="SFN60499.1"/>
    <property type="molecule type" value="Genomic_DNA"/>
</dbReference>